<dbReference type="PRINTS" id="PR01705">
    <property type="entry name" value="TSP1REPEAT"/>
</dbReference>
<dbReference type="FunCoup" id="A0A139WN17">
    <property type="interactions" value="14"/>
</dbReference>
<name>A0A139WN17_TRICA</name>
<dbReference type="InterPro" id="IPR041645">
    <property type="entry name" value="ADAMTS_CR_2"/>
</dbReference>
<keyword evidence="2" id="KW-0964">Secreted</keyword>
<dbReference type="GO" id="GO:0006508">
    <property type="term" value="P:proteolysis"/>
    <property type="evidence" value="ECO:0007669"/>
    <property type="project" value="UniProtKB-KW"/>
</dbReference>
<dbReference type="InterPro" id="IPR013273">
    <property type="entry name" value="ADAMTS/ADAMTS-like"/>
</dbReference>
<evidence type="ECO:0000256" key="6">
    <source>
        <dbReference type="ARBA" id="ARBA00022737"/>
    </source>
</evidence>
<feature type="disulfide bond" evidence="14">
    <location>
        <begin position="613"/>
        <end position="636"/>
    </location>
</feature>
<dbReference type="FunFam" id="2.20.100.10:FF:000007">
    <property type="entry name" value="Thrombospondin 1"/>
    <property type="match status" value="1"/>
</dbReference>
<dbReference type="Pfam" id="PF17771">
    <property type="entry name" value="ADAMTS_CR_2"/>
    <property type="match status" value="1"/>
</dbReference>
<evidence type="ECO:0000256" key="5">
    <source>
        <dbReference type="ARBA" id="ARBA00022729"/>
    </source>
</evidence>
<dbReference type="CDD" id="cd04273">
    <property type="entry name" value="ZnMc_ADAMTS_like"/>
    <property type="match status" value="1"/>
</dbReference>
<keyword evidence="9" id="KW-0482">Metalloprotease</keyword>
<feature type="signal peptide" evidence="16">
    <location>
        <begin position="1"/>
        <end position="17"/>
    </location>
</feature>
<comment type="caution">
    <text evidence="15">Lacks conserved residue(s) required for the propagation of feature annotation.</text>
</comment>
<dbReference type="Pfam" id="PF00090">
    <property type="entry name" value="TSP_1"/>
    <property type="match status" value="1"/>
</dbReference>
<dbReference type="InParanoid" id="A0A139WN17"/>
<evidence type="ECO:0000256" key="3">
    <source>
        <dbReference type="ARBA" id="ARBA00022670"/>
    </source>
</evidence>
<dbReference type="PROSITE" id="PS50215">
    <property type="entry name" value="ADAM_MEPRO"/>
    <property type="match status" value="1"/>
</dbReference>
<dbReference type="OMA" id="TIPLESC"/>
<dbReference type="GO" id="GO:0004222">
    <property type="term" value="F:metalloendopeptidase activity"/>
    <property type="evidence" value="ECO:0007669"/>
    <property type="project" value="InterPro"/>
</dbReference>
<comment type="cofactor">
    <cofactor evidence="13">
        <name>Zn(2+)</name>
        <dbReference type="ChEBI" id="CHEBI:29105"/>
    </cofactor>
    <text evidence="13">Binds 1 zinc ion per subunit.</text>
</comment>
<dbReference type="Pfam" id="PF19236">
    <property type="entry name" value="ADAMTS_CR_3"/>
    <property type="match status" value="1"/>
</dbReference>
<feature type="binding site" evidence="13">
    <location>
        <position position="470"/>
    </location>
    <ligand>
        <name>Ca(2+)</name>
        <dbReference type="ChEBI" id="CHEBI:29108"/>
        <label>1</label>
    </ligand>
</feature>
<evidence type="ECO:0000259" key="17">
    <source>
        <dbReference type="PROSITE" id="PS50215"/>
    </source>
</evidence>
<protein>
    <submittedName>
        <fullName evidence="18">A disintegrin and metalloproteinase with thrombospondin motifs 2-like Protein</fullName>
    </submittedName>
</protein>
<feature type="domain" description="Peptidase M12B" evidence="17">
    <location>
        <begin position="376"/>
        <end position="580"/>
    </location>
</feature>
<feature type="disulfide bond" evidence="14">
    <location>
        <begin position="622"/>
        <end position="655"/>
    </location>
</feature>
<keyword evidence="10 14" id="KW-1015">Disulfide bond</keyword>
<keyword evidence="5 16" id="KW-0732">Signal</keyword>
<dbReference type="InterPro" id="IPR024079">
    <property type="entry name" value="MetalloPept_cat_dom_sf"/>
</dbReference>
<reference evidence="18 19" key="2">
    <citation type="journal article" date="2010" name="Nucleic Acids Res.">
        <title>BeetleBase in 2010: revisions to provide comprehensive genomic information for Tribolium castaneum.</title>
        <authorList>
            <person name="Kim H.S."/>
            <person name="Murphy T."/>
            <person name="Xia J."/>
            <person name="Caragea D."/>
            <person name="Park Y."/>
            <person name="Beeman R.W."/>
            <person name="Lorenzen M.D."/>
            <person name="Butcher S."/>
            <person name="Manak J.R."/>
            <person name="Brown S.J."/>
        </authorList>
    </citation>
    <scope>GENOME REANNOTATION</scope>
    <source>
        <strain evidence="18 19">Georgia GA2</strain>
    </source>
</reference>
<evidence type="ECO:0000256" key="8">
    <source>
        <dbReference type="ARBA" id="ARBA00022833"/>
    </source>
</evidence>
<evidence type="ECO:0000256" key="15">
    <source>
        <dbReference type="PROSITE-ProRule" id="PRU00276"/>
    </source>
</evidence>
<keyword evidence="8 13" id="KW-0862">Zinc</keyword>
<evidence type="ECO:0000256" key="9">
    <source>
        <dbReference type="ARBA" id="ARBA00023049"/>
    </source>
</evidence>
<dbReference type="STRING" id="7070.A0A139WN17"/>
<evidence type="ECO:0000256" key="11">
    <source>
        <dbReference type="ARBA" id="ARBA00023180"/>
    </source>
</evidence>
<dbReference type="InterPro" id="IPR000884">
    <property type="entry name" value="TSP1_rpt"/>
</dbReference>
<evidence type="ECO:0000256" key="13">
    <source>
        <dbReference type="PIRSR" id="PIRSR613273-2"/>
    </source>
</evidence>
<reference evidence="18 19" key="1">
    <citation type="journal article" date="2008" name="Nature">
        <title>The genome of the model beetle and pest Tribolium castaneum.</title>
        <authorList>
            <consortium name="Tribolium Genome Sequencing Consortium"/>
            <person name="Richards S."/>
            <person name="Gibbs R.A."/>
            <person name="Weinstock G.M."/>
            <person name="Brown S.J."/>
            <person name="Denell R."/>
            <person name="Beeman R.W."/>
            <person name="Gibbs R."/>
            <person name="Beeman R.W."/>
            <person name="Brown S.J."/>
            <person name="Bucher G."/>
            <person name="Friedrich M."/>
            <person name="Grimmelikhuijzen C.J."/>
            <person name="Klingler M."/>
            <person name="Lorenzen M."/>
            <person name="Richards S."/>
            <person name="Roth S."/>
            <person name="Schroder R."/>
            <person name="Tautz D."/>
            <person name="Zdobnov E.M."/>
            <person name="Muzny D."/>
            <person name="Gibbs R.A."/>
            <person name="Weinstock G.M."/>
            <person name="Attaway T."/>
            <person name="Bell S."/>
            <person name="Buhay C.J."/>
            <person name="Chandrabose M.N."/>
            <person name="Chavez D."/>
            <person name="Clerk-Blankenburg K.P."/>
            <person name="Cree A."/>
            <person name="Dao M."/>
            <person name="Davis C."/>
            <person name="Chacko J."/>
            <person name="Dinh H."/>
            <person name="Dugan-Rocha S."/>
            <person name="Fowler G."/>
            <person name="Garner T.T."/>
            <person name="Garnes J."/>
            <person name="Gnirke A."/>
            <person name="Hawes A."/>
            <person name="Hernandez J."/>
            <person name="Hines S."/>
            <person name="Holder M."/>
            <person name="Hume J."/>
            <person name="Jhangiani S.N."/>
            <person name="Joshi V."/>
            <person name="Khan Z.M."/>
            <person name="Jackson L."/>
            <person name="Kovar C."/>
            <person name="Kowis A."/>
            <person name="Lee S."/>
            <person name="Lewis L.R."/>
            <person name="Margolis J."/>
            <person name="Morgan M."/>
            <person name="Nazareth L.V."/>
            <person name="Nguyen N."/>
            <person name="Okwuonu G."/>
            <person name="Parker D."/>
            <person name="Richards S."/>
            <person name="Ruiz S.J."/>
            <person name="Santibanez J."/>
            <person name="Savard J."/>
            <person name="Scherer S.E."/>
            <person name="Schneider B."/>
            <person name="Sodergren E."/>
            <person name="Tautz D."/>
            <person name="Vattahil S."/>
            <person name="Villasana D."/>
            <person name="White C.S."/>
            <person name="Wright R."/>
            <person name="Park Y."/>
            <person name="Beeman R.W."/>
            <person name="Lord J."/>
            <person name="Oppert B."/>
            <person name="Lorenzen M."/>
            <person name="Brown S."/>
            <person name="Wang L."/>
            <person name="Savard J."/>
            <person name="Tautz D."/>
            <person name="Richards S."/>
            <person name="Weinstock G."/>
            <person name="Gibbs R.A."/>
            <person name="Liu Y."/>
            <person name="Worley K."/>
            <person name="Weinstock G."/>
            <person name="Elsik C.G."/>
            <person name="Reese J.T."/>
            <person name="Elhaik E."/>
            <person name="Landan G."/>
            <person name="Graur D."/>
            <person name="Arensburger P."/>
            <person name="Atkinson P."/>
            <person name="Beeman R.W."/>
            <person name="Beidler J."/>
            <person name="Brown S.J."/>
            <person name="Demuth J.P."/>
            <person name="Drury D.W."/>
            <person name="Du Y.Z."/>
            <person name="Fujiwara H."/>
            <person name="Lorenzen M."/>
            <person name="Maselli V."/>
            <person name="Osanai M."/>
            <person name="Park Y."/>
            <person name="Robertson H.M."/>
            <person name="Tu Z."/>
            <person name="Wang J.J."/>
            <person name="Wang S."/>
            <person name="Richards S."/>
            <person name="Song H."/>
            <person name="Zhang L."/>
            <person name="Sodergren E."/>
            <person name="Werner D."/>
            <person name="Stanke M."/>
            <person name="Morgenstern B."/>
            <person name="Solovyev V."/>
            <person name="Kosarev P."/>
            <person name="Brown G."/>
            <person name="Chen H.C."/>
            <person name="Ermolaeva O."/>
            <person name="Hlavina W."/>
            <person name="Kapustin Y."/>
            <person name="Kiryutin B."/>
            <person name="Kitts P."/>
            <person name="Maglott D."/>
            <person name="Pruitt K."/>
            <person name="Sapojnikov V."/>
            <person name="Souvorov A."/>
            <person name="Mackey A.J."/>
            <person name="Waterhouse R.M."/>
            <person name="Wyder S."/>
            <person name="Zdobnov E.M."/>
            <person name="Zdobnov E.M."/>
            <person name="Wyder S."/>
            <person name="Kriventseva E.V."/>
            <person name="Kadowaki T."/>
            <person name="Bork P."/>
            <person name="Aranda M."/>
            <person name="Bao R."/>
            <person name="Beermann A."/>
            <person name="Berns N."/>
            <person name="Bolognesi R."/>
            <person name="Bonneton F."/>
            <person name="Bopp D."/>
            <person name="Brown S.J."/>
            <person name="Bucher G."/>
            <person name="Butts T."/>
            <person name="Chaumot A."/>
            <person name="Denell R.E."/>
            <person name="Ferrier D.E."/>
            <person name="Friedrich M."/>
            <person name="Gordon C.M."/>
            <person name="Jindra M."/>
            <person name="Klingler M."/>
            <person name="Lan Q."/>
            <person name="Lattorff H.M."/>
            <person name="Laudet V."/>
            <person name="von Levetsow C."/>
            <person name="Liu Z."/>
            <person name="Lutz R."/>
            <person name="Lynch J.A."/>
            <person name="da Fonseca R.N."/>
            <person name="Posnien N."/>
            <person name="Reuter R."/>
            <person name="Roth S."/>
            <person name="Savard J."/>
            <person name="Schinko J.B."/>
            <person name="Schmitt C."/>
            <person name="Schoppmeier M."/>
            <person name="Schroder R."/>
            <person name="Shippy T.D."/>
            <person name="Simonnet F."/>
            <person name="Marques-Souza H."/>
            <person name="Tautz D."/>
            <person name="Tomoyasu Y."/>
            <person name="Trauner J."/>
            <person name="Van der Zee M."/>
            <person name="Vervoort M."/>
            <person name="Wittkopp N."/>
            <person name="Wimmer E.A."/>
            <person name="Yang X."/>
            <person name="Jones A.K."/>
            <person name="Sattelle D.B."/>
            <person name="Ebert P.R."/>
            <person name="Nelson D."/>
            <person name="Scott J.G."/>
            <person name="Beeman R.W."/>
            <person name="Muthukrishnan S."/>
            <person name="Kramer K.J."/>
            <person name="Arakane Y."/>
            <person name="Beeman R.W."/>
            <person name="Zhu Q."/>
            <person name="Hogenkamp D."/>
            <person name="Dixit R."/>
            <person name="Oppert B."/>
            <person name="Jiang H."/>
            <person name="Zou Z."/>
            <person name="Marshall J."/>
            <person name="Elpidina E."/>
            <person name="Vinokurov K."/>
            <person name="Oppert C."/>
            <person name="Zou Z."/>
            <person name="Evans J."/>
            <person name="Lu Z."/>
            <person name="Zhao P."/>
            <person name="Sumathipala N."/>
            <person name="Altincicek B."/>
            <person name="Vilcinskas A."/>
            <person name="Williams M."/>
            <person name="Hultmark D."/>
            <person name="Hetru C."/>
            <person name="Jiang H."/>
            <person name="Grimmelikhuijzen C.J."/>
            <person name="Hauser F."/>
            <person name="Cazzamali G."/>
            <person name="Williamson M."/>
            <person name="Park Y."/>
            <person name="Li B."/>
            <person name="Tanaka Y."/>
            <person name="Predel R."/>
            <person name="Neupert S."/>
            <person name="Schachtner J."/>
            <person name="Verleyen P."/>
            <person name="Raible F."/>
            <person name="Bork P."/>
            <person name="Friedrich M."/>
            <person name="Walden K.K."/>
            <person name="Robertson H.M."/>
            <person name="Angeli S."/>
            <person name="Foret S."/>
            <person name="Bucher G."/>
            <person name="Schuetz S."/>
            <person name="Maleszka R."/>
            <person name="Wimmer E.A."/>
            <person name="Beeman R.W."/>
            <person name="Lorenzen M."/>
            <person name="Tomoyasu Y."/>
            <person name="Miller S.C."/>
            <person name="Grossmann D."/>
            <person name="Bucher G."/>
        </authorList>
    </citation>
    <scope>NUCLEOTIDE SEQUENCE [LARGE SCALE GENOMIC DNA]</scope>
    <source>
        <strain evidence="18 19">Georgia GA2</strain>
    </source>
</reference>
<organism evidence="18 19">
    <name type="scientific">Tribolium castaneum</name>
    <name type="common">Red flour beetle</name>
    <dbReference type="NCBI Taxonomy" id="7070"/>
    <lineage>
        <taxon>Eukaryota</taxon>
        <taxon>Metazoa</taxon>
        <taxon>Ecdysozoa</taxon>
        <taxon>Arthropoda</taxon>
        <taxon>Hexapoda</taxon>
        <taxon>Insecta</taxon>
        <taxon>Pterygota</taxon>
        <taxon>Neoptera</taxon>
        <taxon>Endopterygota</taxon>
        <taxon>Coleoptera</taxon>
        <taxon>Polyphaga</taxon>
        <taxon>Cucujiformia</taxon>
        <taxon>Tenebrionidae</taxon>
        <taxon>Tenebrionidae incertae sedis</taxon>
        <taxon>Tribolium</taxon>
    </lineage>
</organism>
<keyword evidence="3" id="KW-0645">Protease</keyword>
<keyword evidence="4 13" id="KW-0479">Metal-binding</keyword>
<evidence type="ECO:0000256" key="16">
    <source>
        <dbReference type="SAM" id="SignalP"/>
    </source>
</evidence>
<evidence type="ECO:0000256" key="2">
    <source>
        <dbReference type="ARBA" id="ARBA00022525"/>
    </source>
</evidence>
<feature type="disulfide bond" evidence="14">
    <location>
        <begin position="493"/>
        <end position="575"/>
    </location>
</feature>
<dbReference type="Gene3D" id="2.60.120.830">
    <property type="match status" value="1"/>
</dbReference>
<evidence type="ECO:0000256" key="7">
    <source>
        <dbReference type="ARBA" id="ARBA00022801"/>
    </source>
</evidence>
<feature type="binding site" evidence="13">
    <location>
        <position position="575"/>
    </location>
    <ligand>
        <name>Ca(2+)</name>
        <dbReference type="ChEBI" id="CHEBI:29108"/>
        <label>1</label>
    </ligand>
</feature>
<dbReference type="EMBL" id="KQ971311">
    <property type="protein sequence ID" value="KYB29418.1"/>
    <property type="molecule type" value="Genomic_DNA"/>
</dbReference>
<dbReference type="InterPro" id="IPR001590">
    <property type="entry name" value="Peptidase_M12B"/>
</dbReference>
<feature type="binding site" evidence="13 15">
    <location>
        <position position="515"/>
    </location>
    <ligand>
        <name>Zn(2+)</name>
        <dbReference type="ChEBI" id="CHEBI:29105"/>
        <note>catalytic</note>
    </ligand>
</feature>
<dbReference type="PANTHER" id="PTHR13723:SF304">
    <property type="entry name" value="A DISINTEGRIN AND METALLOPROTEINASE WITH THROMBOSPONDIN MOTIFS 2-LIKE PROTEIN"/>
    <property type="match status" value="1"/>
</dbReference>
<dbReference type="SUPFAM" id="SSF82895">
    <property type="entry name" value="TSP-1 type 1 repeat"/>
    <property type="match status" value="3"/>
</dbReference>
<dbReference type="GO" id="GO:0030198">
    <property type="term" value="P:extracellular matrix organization"/>
    <property type="evidence" value="ECO:0007669"/>
    <property type="project" value="InterPro"/>
</dbReference>
<dbReference type="SUPFAM" id="SSF55486">
    <property type="entry name" value="Metalloproteases ('zincins'), catalytic domain"/>
    <property type="match status" value="1"/>
</dbReference>
<feature type="binding site" evidence="13 15">
    <location>
        <position position="525"/>
    </location>
    <ligand>
        <name>Zn(2+)</name>
        <dbReference type="ChEBI" id="CHEBI:29105"/>
        <note>catalytic</note>
    </ligand>
</feature>
<feature type="disulfide bond" evidence="14">
    <location>
        <begin position="695"/>
        <end position="733"/>
    </location>
</feature>
<dbReference type="AlphaFoldDB" id="A0A139WN17"/>
<dbReference type="Gene3D" id="2.20.100.10">
    <property type="entry name" value="Thrombospondin type-1 (TSP1) repeat"/>
    <property type="match status" value="3"/>
</dbReference>
<proteinExistence type="predicted"/>
<dbReference type="PRINTS" id="PR01857">
    <property type="entry name" value="ADAMTSFAMILY"/>
</dbReference>
<dbReference type="PANTHER" id="PTHR13723">
    <property type="entry name" value="ADAMTS A DISINTEGRIN AND METALLOPROTEASE WITH THROMBOSPONDIN MOTIFS PROTEASE"/>
    <property type="match status" value="1"/>
</dbReference>
<feature type="chain" id="PRO_5007300305" evidence="16">
    <location>
        <begin position="18"/>
        <end position="1221"/>
    </location>
</feature>
<dbReference type="InterPro" id="IPR045371">
    <property type="entry name" value="ADAMTS_CR_3"/>
</dbReference>
<evidence type="ECO:0000256" key="12">
    <source>
        <dbReference type="PIRSR" id="PIRSR613273-1"/>
    </source>
</evidence>
<dbReference type="GO" id="GO:0005576">
    <property type="term" value="C:extracellular region"/>
    <property type="evidence" value="ECO:0007669"/>
    <property type="project" value="UniProtKB-SubCell"/>
</dbReference>
<keyword evidence="6" id="KW-0677">Repeat</keyword>
<keyword evidence="11" id="KW-0325">Glycoprotein</keyword>
<dbReference type="Pfam" id="PF01421">
    <property type="entry name" value="Reprolysin"/>
    <property type="match status" value="1"/>
</dbReference>
<dbReference type="FunFam" id="2.20.100.10:FF:000005">
    <property type="entry name" value="ADAM metallopeptidase with thrombospondin type 1 motif 9"/>
    <property type="match status" value="1"/>
</dbReference>
<dbReference type="Proteomes" id="UP000007266">
    <property type="component" value="Linkage group 2"/>
</dbReference>
<keyword evidence="19" id="KW-1185">Reference proteome</keyword>
<dbReference type="InterPro" id="IPR050439">
    <property type="entry name" value="ADAMTS_ADAMTS-like"/>
</dbReference>
<comment type="subcellular location">
    <subcellularLocation>
        <location evidence="1">Secreted</location>
    </subcellularLocation>
</comment>
<keyword evidence="13" id="KW-0106">Calcium</keyword>
<feature type="disulfide bond" evidence="14">
    <location>
        <begin position="649"/>
        <end position="660"/>
    </location>
</feature>
<dbReference type="GO" id="GO:0046872">
    <property type="term" value="F:metal ion binding"/>
    <property type="evidence" value="ECO:0007669"/>
    <property type="project" value="UniProtKB-KW"/>
</dbReference>
<dbReference type="Gene3D" id="3.40.390.10">
    <property type="entry name" value="Collagenase (Catalytic Domain)"/>
    <property type="match status" value="1"/>
</dbReference>
<gene>
    <name evidence="18" type="primary">AUGUSTUS-3.0.2_31963</name>
    <name evidence="18" type="ORF">TcasGA2_TC031963</name>
</gene>
<keyword evidence="7" id="KW-0378">Hydrolase</keyword>
<feature type="binding site" evidence="13">
    <location>
        <position position="379"/>
    </location>
    <ligand>
        <name>Ca(2+)</name>
        <dbReference type="ChEBI" id="CHEBI:29108"/>
        <label>2</label>
    </ligand>
</feature>
<dbReference type="PROSITE" id="PS50092">
    <property type="entry name" value="TSP1"/>
    <property type="match status" value="3"/>
</dbReference>
<dbReference type="CDD" id="cd00117">
    <property type="entry name" value="TFP"/>
    <property type="match status" value="1"/>
</dbReference>
<feature type="binding site" evidence="13 15">
    <location>
        <position position="519"/>
    </location>
    <ligand>
        <name>Zn(2+)</name>
        <dbReference type="ChEBI" id="CHEBI:29105"/>
        <note>catalytic</note>
    </ligand>
</feature>
<evidence type="ECO:0000313" key="18">
    <source>
        <dbReference type="EMBL" id="KYB29418.1"/>
    </source>
</evidence>
<feature type="binding site" evidence="13">
    <location>
        <position position="379"/>
    </location>
    <ligand>
        <name>Ca(2+)</name>
        <dbReference type="ChEBI" id="CHEBI:29108"/>
        <label>1</label>
    </ligand>
</feature>
<feature type="disulfide bond" evidence="14">
    <location>
        <begin position="602"/>
        <end position="627"/>
    </location>
</feature>
<dbReference type="InterPro" id="IPR036383">
    <property type="entry name" value="TSP1_rpt_sf"/>
</dbReference>
<accession>A0A139WN17</accession>
<feature type="disulfide bond" evidence="14">
    <location>
        <begin position="691"/>
        <end position="728"/>
    </location>
</feature>
<feature type="disulfide bond" evidence="14">
    <location>
        <begin position="706"/>
        <end position="718"/>
    </location>
</feature>
<dbReference type="eggNOG" id="KOG3538">
    <property type="taxonomic scope" value="Eukaryota"/>
</dbReference>
<evidence type="ECO:0000256" key="14">
    <source>
        <dbReference type="PIRSR" id="PIRSR613273-3"/>
    </source>
</evidence>
<feature type="active site" evidence="12 15">
    <location>
        <position position="516"/>
    </location>
</feature>
<evidence type="ECO:0000256" key="10">
    <source>
        <dbReference type="ARBA" id="ARBA00023157"/>
    </source>
</evidence>
<sequence length="1221" mass="137461">MLLKCCTSLVIVLAAFASHSDSSEQQQHRTKAATEKQHDLWCYRCDTMVDGERCLDLAGNHSYMHTKCHKEQKKCQVRRISMSTSTDEITGRPKMWLLQRNCSETCEPGCIVIGERTKLHSCITCCDEKNFCNAGSGAAGLRANSDSRFFDAYSEIVYPRIFERTIRVRRDIYSNVYTEESTTLKMMEVGDWTLELNSESNLVVAPALRAEWVDSDGNVTFKDLSQCDYKLGVVRSLETLSRAAVTLCGRYVIGYIAVGDLVFFLQPTNGTQGEHRLDSKSRLKRHSDDIYFEQPQPEQWLFNLTGDVIDIEGSTGSIRDNASEEDDLEEKFTTSPLLSWRREQLEDEELGYFYDTAWTADAPKTRKSGSSLLPPRWLEIALAVDHTLIQFHGKDKVEQYVLALMNIVNAIYQDPSLEANMRLVVTRLLLYEHRKQSIVRPGDAKKSLENANSWNSRLHASLAPDESHHDIAVWLTRSDIGGPSGYAPVAGACDPKRSCALNRDEGLTSAFIIAHEMAHVLGLSHDGDKKHSNHCGDESAKGSVMAPLVAATFHQFFWSQCSRKEFKKIVKKWTCLSNSPAANGEIVLNATLQNAFSMDEQCRMEFGDGFSLCRAFDIIEPCSHLWCGHERAPLVCKTKKGSPLEGTQCGFNKWCWNGYCEDMDTKISGHIPVILNPQDGGWSNWSPWGPCSRSCGTGVQFQTRKCNNPTPSHGGDNCEGVSEKWRICNNKPCPEPLGDMRAQQCKRLPKLLDLSGTRAGNMTWLPYESEDLDKKCKLICISENTKELFESSENLIDGTPCSYENSDNICIQGVCQFLGCDGQLFSKVKTDMCGVCGGNNSNCSNIESIFRRKLKREVSRVAVLPRMATRIKLEANVTMHNKDEPSVAFILKNRRKKKYTITVPNTGLRADIIEGTKFYYEKSKNKHKIWANGPVLAEMVVLVYAPISEIEEGLNVSLRSEYIINKDVSFSSARFKWILGGWGPCSASCGGGRRQKTVACWDNHNQKLVRRKHCSLMTKPTLTTEKCNTFDCHFQWVPGTWEFCSATCGLTGVQQREIYCVPQAMLNKIASVNETWRYMVNPTKCLGVSPLSKRPCNRIPCESYWTYGEWSQVFNSFYASPCFDFLFSVLKAAAKDYLIARLIVLPRKTNTFTPVAKHLQLHRHDIAKITPNGRTWPAENGNTSRVLRINPISALYRFWPSIAKSEASEGCVASRVLTLNH</sequence>
<evidence type="ECO:0000256" key="4">
    <source>
        <dbReference type="ARBA" id="ARBA00022723"/>
    </source>
</evidence>
<evidence type="ECO:0000256" key="1">
    <source>
        <dbReference type="ARBA" id="ARBA00004613"/>
    </source>
</evidence>
<dbReference type="Gene3D" id="3.40.1620.60">
    <property type="match status" value="1"/>
</dbReference>
<evidence type="ECO:0000313" key="19">
    <source>
        <dbReference type="Proteomes" id="UP000007266"/>
    </source>
</evidence>
<dbReference type="Pfam" id="PF19030">
    <property type="entry name" value="TSP1_ADAMTS"/>
    <property type="match status" value="2"/>
</dbReference>
<dbReference type="SMART" id="SM00209">
    <property type="entry name" value="TSP1"/>
    <property type="match status" value="3"/>
</dbReference>